<dbReference type="EMBL" id="RWGY01000004">
    <property type="protein sequence ID" value="TVU45613.1"/>
    <property type="molecule type" value="Genomic_DNA"/>
</dbReference>
<accession>A0A5J9WC78</accession>
<gene>
    <name evidence="1" type="ORF">EJB05_05104</name>
</gene>
<organism evidence="1 2">
    <name type="scientific">Eragrostis curvula</name>
    <name type="common">weeping love grass</name>
    <dbReference type="NCBI Taxonomy" id="38414"/>
    <lineage>
        <taxon>Eukaryota</taxon>
        <taxon>Viridiplantae</taxon>
        <taxon>Streptophyta</taxon>
        <taxon>Embryophyta</taxon>
        <taxon>Tracheophyta</taxon>
        <taxon>Spermatophyta</taxon>
        <taxon>Magnoliopsida</taxon>
        <taxon>Liliopsida</taxon>
        <taxon>Poales</taxon>
        <taxon>Poaceae</taxon>
        <taxon>PACMAD clade</taxon>
        <taxon>Chloridoideae</taxon>
        <taxon>Eragrostideae</taxon>
        <taxon>Eragrostidinae</taxon>
        <taxon>Eragrostis</taxon>
    </lineage>
</organism>
<proteinExistence type="predicted"/>
<evidence type="ECO:0000313" key="2">
    <source>
        <dbReference type="Proteomes" id="UP000324897"/>
    </source>
</evidence>
<keyword evidence="2" id="KW-1185">Reference proteome</keyword>
<evidence type="ECO:0000313" key="1">
    <source>
        <dbReference type="EMBL" id="TVU45613.1"/>
    </source>
</evidence>
<protein>
    <submittedName>
        <fullName evidence="1">Uncharacterized protein</fullName>
    </submittedName>
</protein>
<dbReference type="Gramene" id="TVU45613">
    <property type="protein sequence ID" value="TVU45613"/>
    <property type="gene ID" value="EJB05_05104"/>
</dbReference>
<comment type="caution">
    <text evidence="1">The sequence shown here is derived from an EMBL/GenBank/DDBJ whole genome shotgun (WGS) entry which is preliminary data.</text>
</comment>
<reference evidence="1 2" key="1">
    <citation type="journal article" date="2019" name="Sci. Rep.">
        <title>A high-quality genome of Eragrostis curvula grass provides insights into Poaceae evolution and supports new strategies to enhance forage quality.</title>
        <authorList>
            <person name="Carballo J."/>
            <person name="Santos B.A.C.M."/>
            <person name="Zappacosta D."/>
            <person name="Garbus I."/>
            <person name="Selva J.P."/>
            <person name="Gallo C.A."/>
            <person name="Diaz A."/>
            <person name="Albertini E."/>
            <person name="Caccamo M."/>
            <person name="Echenique V."/>
        </authorList>
    </citation>
    <scope>NUCLEOTIDE SEQUENCE [LARGE SCALE GENOMIC DNA]</scope>
    <source>
        <strain evidence="2">cv. Victoria</strain>
        <tissue evidence="1">Leaf</tissue>
    </source>
</reference>
<name>A0A5J9WC78_9POAL</name>
<sequence>MPLPPIVAGTWSDSGLGMSIACLPLLSIVAVRRLSRTAPPCLTPWPSPHEVLDSGSFHKNDTSP</sequence>
<dbReference type="Proteomes" id="UP000324897">
    <property type="component" value="Chromosome 5"/>
</dbReference>
<dbReference type="AlphaFoldDB" id="A0A5J9WC78"/>
<feature type="non-terminal residue" evidence="1">
    <location>
        <position position="1"/>
    </location>
</feature>